<keyword evidence="1" id="KW-1133">Transmembrane helix</keyword>
<feature type="transmembrane region" description="Helical" evidence="1">
    <location>
        <begin position="16"/>
        <end position="37"/>
    </location>
</feature>
<sequence>MVPRQDIPPAFTIKSVLVGCIGAFSVSAGAAYGTLYLHGS</sequence>
<reference evidence="2" key="1">
    <citation type="submission" date="2018-05" db="EMBL/GenBank/DDBJ databases">
        <authorList>
            <person name="Lanie J.A."/>
            <person name="Ng W.-L."/>
            <person name="Kazmierczak K.M."/>
            <person name="Andrzejewski T.M."/>
            <person name="Davidsen T.M."/>
            <person name="Wayne K.J."/>
            <person name="Tettelin H."/>
            <person name="Glass J.I."/>
            <person name="Rusch D."/>
            <person name="Podicherti R."/>
            <person name="Tsui H.-C.T."/>
            <person name="Winkler M.E."/>
        </authorList>
    </citation>
    <scope>NUCLEOTIDE SEQUENCE</scope>
</reference>
<accession>A0A382T435</accession>
<organism evidence="2">
    <name type="scientific">marine metagenome</name>
    <dbReference type="NCBI Taxonomy" id="408172"/>
    <lineage>
        <taxon>unclassified sequences</taxon>
        <taxon>metagenomes</taxon>
        <taxon>ecological metagenomes</taxon>
    </lineage>
</organism>
<name>A0A382T435_9ZZZZ</name>
<keyword evidence="1" id="KW-0812">Transmembrane</keyword>
<keyword evidence="1" id="KW-0472">Membrane</keyword>
<evidence type="ECO:0000256" key="1">
    <source>
        <dbReference type="SAM" id="Phobius"/>
    </source>
</evidence>
<dbReference type="AlphaFoldDB" id="A0A382T435"/>
<feature type="non-terminal residue" evidence="2">
    <location>
        <position position="40"/>
    </location>
</feature>
<proteinExistence type="predicted"/>
<protein>
    <submittedName>
        <fullName evidence="2">Uncharacterized protein</fullName>
    </submittedName>
</protein>
<dbReference type="EMBL" id="UINC01133788">
    <property type="protein sequence ID" value="SVD16924.1"/>
    <property type="molecule type" value="Genomic_DNA"/>
</dbReference>
<evidence type="ECO:0000313" key="2">
    <source>
        <dbReference type="EMBL" id="SVD16924.1"/>
    </source>
</evidence>
<gene>
    <name evidence="2" type="ORF">METZ01_LOCUS369778</name>
</gene>